<dbReference type="RefSeq" id="WP_284589930.1">
    <property type="nucleotide sequence ID" value="NZ_JASNVP010000009.1"/>
</dbReference>
<feature type="chain" id="PRO_5042898353" evidence="7">
    <location>
        <begin position="30"/>
        <end position="248"/>
    </location>
</feature>
<keyword evidence="4 6" id="KW-0573">Peptidoglycan synthesis</keyword>
<dbReference type="CDD" id="cd16913">
    <property type="entry name" value="YkuD_like"/>
    <property type="match status" value="1"/>
</dbReference>
<evidence type="ECO:0000313" key="10">
    <source>
        <dbReference type="Proteomes" id="UP001226160"/>
    </source>
</evidence>
<feature type="signal peptide" evidence="7">
    <location>
        <begin position="1"/>
        <end position="29"/>
    </location>
</feature>
<name>A0AAP4BUU8_9CORY</name>
<dbReference type="InterPro" id="IPR005490">
    <property type="entry name" value="LD_TPept_cat_dom"/>
</dbReference>
<dbReference type="EC" id="2.-.-.-" evidence="9"/>
<gene>
    <name evidence="9" type="ORF">QPX54_09545</name>
</gene>
<evidence type="ECO:0000313" key="9">
    <source>
        <dbReference type="EMBL" id="MDK4326742.1"/>
    </source>
</evidence>
<reference evidence="9" key="1">
    <citation type="submission" date="2023-05" db="EMBL/GenBank/DDBJ databases">
        <title>Metabolic capabilities are highly conserved among human nasal-associated Corynebacterium species in pangenomic analyses.</title>
        <authorList>
            <person name="Tran T.H."/>
            <person name="Roberts A.Q."/>
            <person name="Escapa I.F."/>
            <person name="Gao W."/>
            <person name="Conlan S."/>
            <person name="Kong H."/>
            <person name="Segre J.A."/>
            <person name="Kelly M.S."/>
            <person name="Lemon K.P."/>
        </authorList>
    </citation>
    <scope>NUCLEOTIDE SEQUENCE</scope>
    <source>
        <strain evidence="9">KPL2654</strain>
    </source>
</reference>
<dbReference type="PANTHER" id="PTHR30582:SF2">
    <property type="entry name" value="L,D-TRANSPEPTIDASE YCIB-RELATED"/>
    <property type="match status" value="1"/>
</dbReference>
<dbReference type="GO" id="GO:0018104">
    <property type="term" value="P:peptidoglycan-protein cross-linking"/>
    <property type="evidence" value="ECO:0007669"/>
    <property type="project" value="TreeGrafter"/>
</dbReference>
<evidence type="ECO:0000256" key="7">
    <source>
        <dbReference type="SAM" id="SignalP"/>
    </source>
</evidence>
<keyword evidence="2 9" id="KW-0808">Transferase</keyword>
<dbReference type="GO" id="GO:0071555">
    <property type="term" value="P:cell wall organization"/>
    <property type="evidence" value="ECO:0007669"/>
    <property type="project" value="UniProtKB-UniRule"/>
</dbReference>
<dbReference type="PANTHER" id="PTHR30582">
    <property type="entry name" value="L,D-TRANSPEPTIDASE"/>
    <property type="match status" value="1"/>
</dbReference>
<evidence type="ECO:0000256" key="6">
    <source>
        <dbReference type="PROSITE-ProRule" id="PRU01373"/>
    </source>
</evidence>
<dbReference type="GO" id="GO:0005576">
    <property type="term" value="C:extracellular region"/>
    <property type="evidence" value="ECO:0007669"/>
    <property type="project" value="TreeGrafter"/>
</dbReference>
<dbReference type="Gene3D" id="2.40.440.10">
    <property type="entry name" value="L,D-transpeptidase catalytic domain-like"/>
    <property type="match status" value="1"/>
</dbReference>
<evidence type="ECO:0000256" key="2">
    <source>
        <dbReference type="ARBA" id="ARBA00022679"/>
    </source>
</evidence>
<evidence type="ECO:0000256" key="5">
    <source>
        <dbReference type="ARBA" id="ARBA00023316"/>
    </source>
</evidence>
<evidence type="ECO:0000256" key="3">
    <source>
        <dbReference type="ARBA" id="ARBA00022960"/>
    </source>
</evidence>
<dbReference type="Proteomes" id="UP001226160">
    <property type="component" value="Unassembled WGS sequence"/>
</dbReference>
<dbReference type="Pfam" id="PF03734">
    <property type="entry name" value="YkuD"/>
    <property type="match status" value="1"/>
</dbReference>
<feature type="active site" description="Nucleophile" evidence="6">
    <location>
        <position position="224"/>
    </location>
</feature>
<comment type="caution">
    <text evidence="9">The sequence shown here is derived from an EMBL/GenBank/DDBJ whole genome shotgun (WGS) entry which is preliminary data.</text>
</comment>
<dbReference type="GO" id="GO:0008360">
    <property type="term" value="P:regulation of cell shape"/>
    <property type="evidence" value="ECO:0007669"/>
    <property type="project" value="UniProtKB-UniRule"/>
</dbReference>
<feature type="active site" description="Proton donor/acceptor" evidence="6">
    <location>
        <position position="213"/>
    </location>
</feature>
<dbReference type="GO" id="GO:0071972">
    <property type="term" value="F:peptidoglycan L,D-transpeptidase activity"/>
    <property type="evidence" value="ECO:0007669"/>
    <property type="project" value="TreeGrafter"/>
</dbReference>
<accession>A0AAP4BUU8</accession>
<keyword evidence="3 6" id="KW-0133">Cell shape</keyword>
<dbReference type="SUPFAM" id="SSF141523">
    <property type="entry name" value="L,D-transpeptidase catalytic domain-like"/>
    <property type="match status" value="1"/>
</dbReference>
<comment type="pathway">
    <text evidence="1 6">Cell wall biogenesis; peptidoglycan biosynthesis.</text>
</comment>
<evidence type="ECO:0000259" key="8">
    <source>
        <dbReference type="PROSITE" id="PS52029"/>
    </source>
</evidence>
<dbReference type="InterPro" id="IPR050979">
    <property type="entry name" value="LD-transpeptidase"/>
</dbReference>
<feature type="domain" description="L,D-TPase catalytic" evidence="8">
    <location>
        <begin position="139"/>
        <end position="248"/>
    </location>
</feature>
<dbReference type="PROSITE" id="PS52029">
    <property type="entry name" value="LD_TPASE"/>
    <property type="match status" value="1"/>
</dbReference>
<keyword evidence="5 6" id="KW-0961">Cell wall biogenesis/degradation</keyword>
<dbReference type="EMBL" id="JASNVP010000009">
    <property type="protein sequence ID" value="MDK4326742.1"/>
    <property type="molecule type" value="Genomic_DNA"/>
</dbReference>
<keyword evidence="7" id="KW-0732">Signal</keyword>
<dbReference type="AlphaFoldDB" id="A0AAP4BUU8"/>
<organism evidence="9 10">
    <name type="scientific">Corynebacterium propinquum</name>
    <dbReference type="NCBI Taxonomy" id="43769"/>
    <lineage>
        <taxon>Bacteria</taxon>
        <taxon>Bacillati</taxon>
        <taxon>Actinomycetota</taxon>
        <taxon>Actinomycetes</taxon>
        <taxon>Mycobacteriales</taxon>
        <taxon>Corynebacteriaceae</taxon>
        <taxon>Corynebacterium</taxon>
    </lineage>
</organism>
<evidence type="ECO:0000256" key="1">
    <source>
        <dbReference type="ARBA" id="ARBA00004752"/>
    </source>
</evidence>
<sequence length="248" mass="26651">MNSRKLLAGIVGSDAMLASALFPTASAHAQGLPGSSEIANNFQAPALPDFNQLVQQFDQRNRDGAWELRNQLVHQANTLNPQFGGGVAHSIDQALDVVFPGLVAQKQEAARAAQGPVEPMTPAPARGPHIDTGACPADARVCVDIDGRRTWLQDGHGNVTHVASAMAPGKPGQDTPRGTFNVNRKVKDEISYEFNNAPMPYAIYFTNNGHAFHEGSPAYDSAGCVRLPNQDAIAFWNHLNIGDKVFIY</sequence>
<protein>
    <submittedName>
        <fullName evidence="9">L,D-transpeptidase</fullName>
        <ecNumber evidence="9">2.-.-.-</ecNumber>
    </submittedName>
</protein>
<dbReference type="InterPro" id="IPR038063">
    <property type="entry name" value="Transpep_catalytic_dom"/>
</dbReference>
<dbReference type="GO" id="GO:0016740">
    <property type="term" value="F:transferase activity"/>
    <property type="evidence" value="ECO:0007669"/>
    <property type="project" value="UniProtKB-KW"/>
</dbReference>
<evidence type="ECO:0000256" key="4">
    <source>
        <dbReference type="ARBA" id="ARBA00022984"/>
    </source>
</evidence>
<proteinExistence type="predicted"/>